<dbReference type="PANTHER" id="PTHR30204">
    <property type="entry name" value="REDOX-CYCLING DRUG-SENSING TRANSCRIPTIONAL ACTIVATOR SOXR"/>
    <property type="match status" value="1"/>
</dbReference>
<evidence type="ECO:0000313" key="3">
    <source>
        <dbReference type="EMBL" id="MFC5731059.1"/>
    </source>
</evidence>
<keyword evidence="1" id="KW-0238">DNA-binding</keyword>
<name>A0ABW0ZN77_9ACTN</name>
<evidence type="ECO:0000313" key="4">
    <source>
        <dbReference type="Proteomes" id="UP001596072"/>
    </source>
</evidence>
<dbReference type="InterPro" id="IPR009061">
    <property type="entry name" value="DNA-bd_dom_put_sf"/>
</dbReference>
<keyword evidence="4" id="KW-1185">Reference proteome</keyword>
<feature type="domain" description="HTH merR-type" evidence="2">
    <location>
        <begin position="17"/>
        <end position="85"/>
    </location>
</feature>
<proteinExistence type="predicted"/>
<dbReference type="InterPro" id="IPR047057">
    <property type="entry name" value="MerR_fam"/>
</dbReference>
<dbReference type="SMART" id="SM00422">
    <property type="entry name" value="HTH_MERR"/>
    <property type="match status" value="1"/>
</dbReference>
<dbReference type="RefSeq" id="WP_136435951.1">
    <property type="nucleotide sequence ID" value="NZ_JBHSNS010000012.1"/>
</dbReference>
<comment type="caution">
    <text evidence="3">The sequence shown here is derived from an EMBL/GenBank/DDBJ whole genome shotgun (WGS) entry which is preliminary data.</text>
</comment>
<dbReference type="Pfam" id="PF13411">
    <property type="entry name" value="MerR_1"/>
    <property type="match status" value="1"/>
</dbReference>
<dbReference type="Gene3D" id="1.10.1660.10">
    <property type="match status" value="1"/>
</dbReference>
<dbReference type="PROSITE" id="PS50937">
    <property type="entry name" value="HTH_MERR_2"/>
    <property type="match status" value="1"/>
</dbReference>
<dbReference type="SUPFAM" id="SSF46955">
    <property type="entry name" value="Putative DNA-binding domain"/>
    <property type="match status" value="1"/>
</dbReference>
<organism evidence="3 4">
    <name type="scientific">Nocardioides vastitatis</name>
    <dbReference type="NCBI Taxonomy" id="2568655"/>
    <lineage>
        <taxon>Bacteria</taxon>
        <taxon>Bacillati</taxon>
        <taxon>Actinomycetota</taxon>
        <taxon>Actinomycetes</taxon>
        <taxon>Propionibacteriales</taxon>
        <taxon>Nocardioidaceae</taxon>
        <taxon>Nocardioides</taxon>
    </lineage>
</organism>
<dbReference type="Proteomes" id="UP001596072">
    <property type="component" value="Unassembled WGS sequence"/>
</dbReference>
<evidence type="ECO:0000256" key="1">
    <source>
        <dbReference type="ARBA" id="ARBA00023125"/>
    </source>
</evidence>
<accession>A0ABW0ZN77</accession>
<evidence type="ECO:0000259" key="2">
    <source>
        <dbReference type="PROSITE" id="PS50937"/>
    </source>
</evidence>
<protein>
    <submittedName>
        <fullName evidence="3">MerR family transcriptional regulator</fullName>
    </submittedName>
</protein>
<sequence length="105" mass="11595">MVTSGVGSPLDDSSLAFYTIGQVAEILGVQPAALRRIEDQGLIHPDRSGGGQRRYSRNEVDRLREVLTLTDEGVTLAGVRHVLELRQRVTDLEDELAQAREHSDD</sequence>
<dbReference type="EMBL" id="JBHSNS010000012">
    <property type="protein sequence ID" value="MFC5731059.1"/>
    <property type="molecule type" value="Genomic_DNA"/>
</dbReference>
<reference evidence="4" key="1">
    <citation type="journal article" date="2019" name="Int. J. Syst. Evol. Microbiol.">
        <title>The Global Catalogue of Microorganisms (GCM) 10K type strain sequencing project: providing services to taxonomists for standard genome sequencing and annotation.</title>
        <authorList>
            <consortium name="The Broad Institute Genomics Platform"/>
            <consortium name="The Broad Institute Genome Sequencing Center for Infectious Disease"/>
            <person name="Wu L."/>
            <person name="Ma J."/>
        </authorList>
    </citation>
    <scope>NUCLEOTIDE SEQUENCE [LARGE SCALE GENOMIC DNA]</scope>
    <source>
        <strain evidence="4">YIM 94188</strain>
    </source>
</reference>
<dbReference type="InterPro" id="IPR000551">
    <property type="entry name" value="MerR-type_HTH_dom"/>
</dbReference>
<dbReference type="PANTHER" id="PTHR30204:SF58">
    <property type="entry name" value="HTH-TYPE TRANSCRIPTIONAL REGULATOR YFMP"/>
    <property type="match status" value="1"/>
</dbReference>
<gene>
    <name evidence="3" type="ORF">ACFPQB_19245</name>
</gene>